<name>A0A1G9B5J8_9ACTN</name>
<evidence type="ECO:0000259" key="1">
    <source>
        <dbReference type="Pfam" id="PF12697"/>
    </source>
</evidence>
<protein>
    <submittedName>
        <fullName evidence="2">Pimeloyl-ACP methyl ester carboxylesterase</fullName>
    </submittedName>
</protein>
<dbReference type="PANTHER" id="PTHR37017">
    <property type="entry name" value="AB HYDROLASE-1 DOMAIN-CONTAINING PROTEIN-RELATED"/>
    <property type="match status" value="1"/>
</dbReference>
<evidence type="ECO:0000313" key="2">
    <source>
        <dbReference type="EMBL" id="SDK34801.1"/>
    </source>
</evidence>
<evidence type="ECO:0000313" key="3">
    <source>
        <dbReference type="Proteomes" id="UP000199202"/>
    </source>
</evidence>
<keyword evidence="3" id="KW-1185">Reference proteome</keyword>
<dbReference type="EMBL" id="FNDJ01000015">
    <property type="protein sequence ID" value="SDK34801.1"/>
    <property type="molecule type" value="Genomic_DNA"/>
</dbReference>
<dbReference type="OrthoDB" id="9773549at2"/>
<dbReference type="AlphaFoldDB" id="A0A1G9B5J8"/>
<gene>
    <name evidence="2" type="ORF">SAMN05421869_115163</name>
</gene>
<dbReference type="InterPro" id="IPR029058">
    <property type="entry name" value="AB_hydrolase_fold"/>
</dbReference>
<proteinExistence type="predicted"/>
<dbReference type="SUPFAM" id="SSF53474">
    <property type="entry name" value="alpha/beta-Hydrolases"/>
    <property type="match status" value="1"/>
</dbReference>
<dbReference type="Pfam" id="PF12697">
    <property type="entry name" value="Abhydrolase_6"/>
    <property type="match status" value="1"/>
</dbReference>
<feature type="domain" description="AB hydrolase-1" evidence="1">
    <location>
        <begin position="4"/>
        <end position="232"/>
    </location>
</feature>
<reference evidence="2 3" key="1">
    <citation type="submission" date="2016-10" db="EMBL/GenBank/DDBJ databases">
        <authorList>
            <person name="de Groot N.N."/>
        </authorList>
    </citation>
    <scope>NUCLEOTIDE SEQUENCE [LARGE SCALE GENOMIC DNA]</scope>
    <source>
        <strain evidence="2 3">CGMCC 4.6533</strain>
    </source>
</reference>
<dbReference type="Proteomes" id="UP000199202">
    <property type="component" value="Unassembled WGS sequence"/>
</dbReference>
<dbReference type="RefSeq" id="WP_090939471.1">
    <property type="nucleotide sequence ID" value="NZ_FNDJ01000015.1"/>
</dbReference>
<dbReference type="STRING" id="633440.SAMN05421869_115163"/>
<sequence length="244" mass="26786">MTTFVLVHGSWHDGAAWGAVAGELVKAGHTVHTPTLAGHGKGADKAVDHDACVRSVVDHLTAHDLDEVVLLGHSFGGSVIARVAEEVPGRLERLIFWNAFVPERGNCLLDEVPPDLRAVFRELAAASPDNSITMPFGLWWESFIQDADHDLAASAYASLSPEPFQPLIDRFDLRRFYGLTIPKSYLNATEDLVLRGEWAWHPRMSNRLGIYRLVEMPGSHEVIFTNPGLLAAKILEAAHDSVVV</sequence>
<dbReference type="Gene3D" id="3.40.50.1820">
    <property type="entry name" value="alpha/beta hydrolase"/>
    <property type="match status" value="1"/>
</dbReference>
<dbReference type="GO" id="GO:0003824">
    <property type="term" value="F:catalytic activity"/>
    <property type="evidence" value="ECO:0007669"/>
    <property type="project" value="UniProtKB-ARBA"/>
</dbReference>
<accession>A0A1G9B5J8</accession>
<dbReference type="InterPro" id="IPR052897">
    <property type="entry name" value="Sec-Metab_Biosynth_Hydrolase"/>
</dbReference>
<dbReference type="PANTHER" id="PTHR37017:SF11">
    <property type="entry name" value="ESTERASE_LIPASE_THIOESTERASE DOMAIN-CONTAINING PROTEIN"/>
    <property type="match status" value="1"/>
</dbReference>
<organism evidence="2 3">
    <name type="scientific">Nonomuraea jiangxiensis</name>
    <dbReference type="NCBI Taxonomy" id="633440"/>
    <lineage>
        <taxon>Bacteria</taxon>
        <taxon>Bacillati</taxon>
        <taxon>Actinomycetota</taxon>
        <taxon>Actinomycetes</taxon>
        <taxon>Streptosporangiales</taxon>
        <taxon>Streptosporangiaceae</taxon>
        <taxon>Nonomuraea</taxon>
    </lineage>
</organism>
<dbReference type="InterPro" id="IPR000073">
    <property type="entry name" value="AB_hydrolase_1"/>
</dbReference>